<dbReference type="PANTHER" id="PTHR23508:SF10">
    <property type="entry name" value="CARBOXYLIC ACID TRANSPORTER PROTEIN HOMOLOG"/>
    <property type="match status" value="1"/>
</dbReference>
<evidence type="ECO:0000256" key="4">
    <source>
        <dbReference type="ARBA" id="ARBA00023136"/>
    </source>
</evidence>
<keyword evidence="3 5" id="KW-1133">Transmembrane helix</keyword>
<reference evidence="7 8" key="1">
    <citation type="journal article" date="2011" name="Plasmid">
        <title>Streptomyces turgidiscabies Car8 contains a modular pathogenicity island that shares virulence genes with other actinobacterial plant pathogens.</title>
        <authorList>
            <person name="Huguet-Tapia J.C."/>
            <person name="Badger J.H."/>
            <person name="Loria R."/>
            <person name="Pettis G.S."/>
        </authorList>
    </citation>
    <scope>NUCLEOTIDE SEQUENCE [LARGE SCALE GENOMIC DNA]</scope>
    <source>
        <strain evidence="7 8">Car8</strain>
    </source>
</reference>
<gene>
    <name evidence="7" type="ORF">STRTUCAR8_09595</name>
</gene>
<feature type="transmembrane region" description="Helical" evidence="5">
    <location>
        <begin position="346"/>
        <end position="365"/>
    </location>
</feature>
<evidence type="ECO:0000256" key="2">
    <source>
        <dbReference type="ARBA" id="ARBA00022692"/>
    </source>
</evidence>
<evidence type="ECO:0000313" key="8">
    <source>
        <dbReference type="Proteomes" id="UP000010931"/>
    </source>
</evidence>
<dbReference type="PANTHER" id="PTHR23508">
    <property type="entry name" value="CARBOXYLIC ACID TRANSPORTER PROTEIN HOMOLOG"/>
    <property type="match status" value="1"/>
</dbReference>
<dbReference type="Proteomes" id="UP000010931">
    <property type="component" value="Unassembled WGS sequence"/>
</dbReference>
<feature type="transmembrane region" description="Helical" evidence="5">
    <location>
        <begin position="319"/>
        <end position="340"/>
    </location>
</feature>
<feature type="domain" description="Major facilitator superfamily (MFS) profile" evidence="6">
    <location>
        <begin position="22"/>
        <end position="434"/>
    </location>
</feature>
<protein>
    <submittedName>
        <fullName evidence="7">Transporter, major facilitator family protein</fullName>
    </submittedName>
</protein>
<dbReference type="PATRIC" id="fig|698760.3.peg.6627"/>
<comment type="caution">
    <text evidence="7">The sequence shown here is derived from an EMBL/GenBank/DDBJ whole genome shotgun (WGS) entry which is preliminary data.</text>
</comment>
<feature type="transmembrane region" description="Helical" evidence="5">
    <location>
        <begin position="119"/>
        <end position="139"/>
    </location>
</feature>
<dbReference type="InterPro" id="IPR036259">
    <property type="entry name" value="MFS_trans_sf"/>
</dbReference>
<proteinExistence type="predicted"/>
<evidence type="ECO:0000256" key="1">
    <source>
        <dbReference type="ARBA" id="ARBA00004651"/>
    </source>
</evidence>
<feature type="transmembrane region" description="Helical" evidence="5">
    <location>
        <begin position="287"/>
        <end position="307"/>
    </location>
</feature>
<feature type="transmembrane region" description="Helical" evidence="5">
    <location>
        <begin position="407"/>
        <end position="428"/>
    </location>
</feature>
<evidence type="ECO:0000256" key="3">
    <source>
        <dbReference type="ARBA" id="ARBA00022989"/>
    </source>
</evidence>
<dbReference type="GeneID" id="97399138"/>
<dbReference type="SUPFAM" id="SSF103473">
    <property type="entry name" value="MFS general substrate transporter"/>
    <property type="match status" value="1"/>
</dbReference>
<dbReference type="Pfam" id="PF07690">
    <property type="entry name" value="MFS_1"/>
    <property type="match status" value="1"/>
</dbReference>
<evidence type="ECO:0000259" key="6">
    <source>
        <dbReference type="PROSITE" id="PS50850"/>
    </source>
</evidence>
<evidence type="ECO:0000313" key="7">
    <source>
        <dbReference type="EMBL" id="ELP64507.1"/>
    </source>
</evidence>
<feature type="transmembrane region" description="Helical" evidence="5">
    <location>
        <begin position="377"/>
        <end position="395"/>
    </location>
</feature>
<organism evidence="7 8">
    <name type="scientific">Streptomyces turgidiscabies (strain Car8)</name>
    <dbReference type="NCBI Taxonomy" id="698760"/>
    <lineage>
        <taxon>Bacteria</taxon>
        <taxon>Bacillati</taxon>
        <taxon>Actinomycetota</taxon>
        <taxon>Actinomycetes</taxon>
        <taxon>Kitasatosporales</taxon>
        <taxon>Streptomycetaceae</taxon>
        <taxon>Streptomyces</taxon>
    </lineage>
</organism>
<keyword evidence="8" id="KW-1185">Reference proteome</keyword>
<comment type="subcellular location">
    <subcellularLocation>
        <location evidence="1">Cell membrane</location>
        <topology evidence="1">Multi-pass membrane protein</topology>
    </subcellularLocation>
</comment>
<evidence type="ECO:0000256" key="5">
    <source>
        <dbReference type="SAM" id="Phobius"/>
    </source>
</evidence>
<dbReference type="Gene3D" id="1.20.1250.20">
    <property type="entry name" value="MFS general substrate transporter like domains"/>
    <property type="match status" value="1"/>
</dbReference>
<dbReference type="InterPro" id="IPR020846">
    <property type="entry name" value="MFS_dom"/>
</dbReference>
<keyword evidence="4 5" id="KW-0472">Membrane</keyword>
<dbReference type="GO" id="GO:0046943">
    <property type="term" value="F:carboxylic acid transmembrane transporter activity"/>
    <property type="evidence" value="ECO:0007669"/>
    <property type="project" value="TreeGrafter"/>
</dbReference>
<dbReference type="PROSITE" id="PS50850">
    <property type="entry name" value="MFS"/>
    <property type="match status" value="1"/>
</dbReference>
<feature type="transmembrane region" description="Helical" evidence="5">
    <location>
        <begin position="255"/>
        <end position="275"/>
    </location>
</feature>
<dbReference type="STRING" id="85558.T45_03732"/>
<dbReference type="EMBL" id="AEJB01000448">
    <property type="protein sequence ID" value="ELP64507.1"/>
    <property type="molecule type" value="Genomic_DNA"/>
</dbReference>
<name>L7EZR1_STRT8</name>
<keyword evidence="2 5" id="KW-0812">Transmembrane</keyword>
<dbReference type="AlphaFoldDB" id="L7EZR1"/>
<feature type="transmembrane region" description="Helical" evidence="5">
    <location>
        <begin position="178"/>
        <end position="198"/>
    </location>
</feature>
<dbReference type="GO" id="GO:0005886">
    <property type="term" value="C:plasma membrane"/>
    <property type="evidence" value="ECO:0007669"/>
    <property type="project" value="UniProtKB-SubCell"/>
</dbReference>
<dbReference type="CDD" id="cd17365">
    <property type="entry name" value="MFS_PcaK_like"/>
    <property type="match status" value="1"/>
</dbReference>
<sequence>MSPSPSPSPAPPARGGRLAALVVGLCWLVVFFDGLDMFVYGAELPHMLEHKALGLVPDQAGDLGSYATFGMLIGALSAGTVTDWIGRKKVIITSTAVFSLASAVCALAPTLGVFGLGRFIAGLGLGGLLPTTITMVAEYAPRGRGALIVGTLMTAHQAGGIMAGFLGLWTSGPDGWRVAYWICVLPLLVGVPLVAKFLPESMRFLLAKGRVEEARALADRYDVELPAAATERPAAGDRWSAVAALFRGDLWRTTVLFWLASFCGLLLVYGVSNWLPTMMRGAGYELGSSLSFLIVINLGGIVGMLVAGRCSDRYGAARIATIWFACTAVGVYLLGIRMALPLTYTVVFLTGMFLFSAQAMIYATVAGRSTDANRATAVGWVSGIGRFGAVFGPWLGGQLVASGSEGWGFTAFAFAAVLATVFVALTGLRGPRPRASTEPASELSAAG</sequence>
<dbReference type="InterPro" id="IPR011701">
    <property type="entry name" value="MFS"/>
</dbReference>
<feature type="transmembrane region" description="Helical" evidence="5">
    <location>
        <begin position="92"/>
        <end position="113"/>
    </location>
</feature>
<dbReference type="RefSeq" id="WP_006380472.1">
    <property type="nucleotide sequence ID" value="NZ_AEJB01000448.1"/>
</dbReference>
<accession>L7EZR1</accession>
<feature type="transmembrane region" description="Helical" evidence="5">
    <location>
        <begin position="146"/>
        <end position="166"/>
    </location>
</feature>